<evidence type="ECO:0000313" key="2">
    <source>
        <dbReference type="Proteomes" id="UP001157502"/>
    </source>
</evidence>
<organism evidence="1 2">
    <name type="scientific">Dallia pectoralis</name>
    <name type="common">Alaska blackfish</name>
    <dbReference type="NCBI Taxonomy" id="75939"/>
    <lineage>
        <taxon>Eukaryota</taxon>
        <taxon>Metazoa</taxon>
        <taxon>Chordata</taxon>
        <taxon>Craniata</taxon>
        <taxon>Vertebrata</taxon>
        <taxon>Euteleostomi</taxon>
        <taxon>Actinopterygii</taxon>
        <taxon>Neopterygii</taxon>
        <taxon>Teleostei</taxon>
        <taxon>Protacanthopterygii</taxon>
        <taxon>Esociformes</taxon>
        <taxon>Umbridae</taxon>
        <taxon>Dallia</taxon>
    </lineage>
</organism>
<sequence length="132" mass="14468">VFLVTFLTLSILFSFATSPSVHLSCLSLACFSGLAGSSMYMSLDSPLSSRKDASLLHAMGTFKTMSAARLYRYRSITPRPIGMRVLHSVRMIAPNGIKLTSGVLIQARLYIHRHSGISTSARTVEEMVIMIL</sequence>
<dbReference type="Proteomes" id="UP001157502">
    <property type="component" value="Chromosome 34"/>
</dbReference>
<gene>
    <name evidence="1" type="ORF">DPEC_G00340670</name>
</gene>
<feature type="non-terminal residue" evidence="1">
    <location>
        <position position="1"/>
    </location>
</feature>
<reference evidence="1" key="1">
    <citation type="submission" date="2021-05" db="EMBL/GenBank/DDBJ databases">
        <authorList>
            <person name="Pan Q."/>
            <person name="Jouanno E."/>
            <person name="Zahm M."/>
            <person name="Klopp C."/>
            <person name="Cabau C."/>
            <person name="Louis A."/>
            <person name="Berthelot C."/>
            <person name="Parey E."/>
            <person name="Roest Crollius H."/>
            <person name="Montfort J."/>
            <person name="Robinson-Rechavi M."/>
            <person name="Bouchez O."/>
            <person name="Lampietro C."/>
            <person name="Lopez Roques C."/>
            <person name="Donnadieu C."/>
            <person name="Postlethwait J."/>
            <person name="Bobe J."/>
            <person name="Dillon D."/>
            <person name="Chandos A."/>
            <person name="von Hippel F."/>
            <person name="Guiguen Y."/>
        </authorList>
    </citation>
    <scope>NUCLEOTIDE SEQUENCE</scope>
    <source>
        <strain evidence="1">YG-Jan2019</strain>
    </source>
</reference>
<accession>A0ACC2F567</accession>
<name>A0ACC2F567_DALPE</name>
<keyword evidence="2" id="KW-1185">Reference proteome</keyword>
<proteinExistence type="predicted"/>
<protein>
    <submittedName>
        <fullName evidence="1">Uncharacterized protein</fullName>
    </submittedName>
</protein>
<comment type="caution">
    <text evidence="1">The sequence shown here is derived from an EMBL/GenBank/DDBJ whole genome shotgun (WGS) entry which is preliminary data.</text>
</comment>
<dbReference type="EMBL" id="CM055761">
    <property type="protein sequence ID" value="KAJ7986515.1"/>
    <property type="molecule type" value="Genomic_DNA"/>
</dbReference>
<evidence type="ECO:0000313" key="1">
    <source>
        <dbReference type="EMBL" id="KAJ7986515.1"/>
    </source>
</evidence>